<dbReference type="GO" id="GO:0019915">
    <property type="term" value="P:lipid storage"/>
    <property type="evidence" value="ECO:0007669"/>
    <property type="project" value="TreeGrafter"/>
</dbReference>
<evidence type="ECO:0000256" key="3">
    <source>
        <dbReference type="ARBA" id="ARBA00022677"/>
    </source>
</evidence>
<dbReference type="PANTHER" id="PTHR14024:SF49">
    <property type="entry name" value="LIPID STORAGE DROPLETS SURFACE-BINDING PROTEIN 1"/>
    <property type="match status" value="1"/>
</dbReference>
<dbReference type="InterPro" id="IPR004279">
    <property type="entry name" value="Perilipin"/>
</dbReference>
<dbReference type="PANTHER" id="PTHR14024">
    <property type="entry name" value="PERILIPIN"/>
    <property type="match status" value="1"/>
</dbReference>
<comment type="similarity">
    <text evidence="2">Belongs to the perilipin family.</text>
</comment>
<evidence type="ECO:0000313" key="4">
    <source>
        <dbReference type="Ensembl" id="ENSNMLP00000014587.1"/>
    </source>
</evidence>
<proteinExistence type="inferred from homology"/>
<dbReference type="Proteomes" id="UP000694523">
    <property type="component" value="Unplaced"/>
</dbReference>
<dbReference type="GO" id="GO:0010890">
    <property type="term" value="P:positive regulation of triglyceride storage"/>
    <property type="evidence" value="ECO:0007669"/>
    <property type="project" value="TreeGrafter"/>
</dbReference>
<reference evidence="4" key="1">
    <citation type="submission" date="2025-08" db="UniProtKB">
        <authorList>
            <consortium name="Ensembl"/>
        </authorList>
    </citation>
    <scope>IDENTIFICATION</scope>
</reference>
<keyword evidence="3" id="KW-0551">Lipid droplet</keyword>
<evidence type="ECO:0000256" key="1">
    <source>
        <dbReference type="ARBA" id="ARBA00004502"/>
    </source>
</evidence>
<sequence>AQQERNDPQQPGVMAKLPIVRSAWSRLSHVYTDTKSSHPNFKVICDALEDRAVIWRTMASNTVSPVMMKLEPQISIANYIACKSLDWLESTFSLHLMQSHWCYENIELH</sequence>
<dbReference type="AlphaFoldDB" id="A0A8C6T2F7"/>
<accession>A0A8C6T2F7</accession>
<dbReference type="Pfam" id="PF03036">
    <property type="entry name" value="Perilipin"/>
    <property type="match status" value="1"/>
</dbReference>
<name>A0A8C6T2F7_9GOBI</name>
<dbReference type="GO" id="GO:0005829">
    <property type="term" value="C:cytosol"/>
    <property type="evidence" value="ECO:0007669"/>
    <property type="project" value="TreeGrafter"/>
</dbReference>
<evidence type="ECO:0000256" key="2">
    <source>
        <dbReference type="ARBA" id="ARBA00006311"/>
    </source>
</evidence>
<organism evidence="4 5">
    <name type="scientific">Neogobius melanostomus</name>
    <name type="common">round goby</name>
    <dbReference type="NCBI Taxonomy" id="47308"/>
    <lineage>
        <taxon>Eukaryota</taxon>
        <taxon>Metazoa</taxon>
        <taxon>Chordata</taxon>
        <taxon>Craniata</taxon>
        <taxon>Vertebrata</taxon>
        <taxon>Euteleostomi</taxon>
        <taxon>Actinopterygii</taxon>
        <taxon>Neopterygii</taxon>
        <taxon>Teleostei</taxon>
        <taxon>Neoteleostei</taxon>
        <taxon>Acanthomorphata</taxon>
        <taxon>Gobiaria</taxon>
        <taxon>Gobiiformes</taxon>
        <taxon>Gobioidei</taxon>
        <taxon>Gobiidae</taxon>
        <taxon>Benthophilinae</taxon>
        <taxon>Neogobiini</taxon>
        <taxon>Neogobius</taxon>
    </lineage>
</organism>
<keyword evidence="5" id="KW-1185">Reference proteome</keyword>
<dbReference type="GO" id="GO:0005811">
    <property type="term" value="C:lipid droplet"/>
    <property type="evidence" value="ECO:0007669"/>
    <property type="project" value="UniProtKB-SubCell"/>
</dbReference>
<dbReference type="Ensembl" id="ENSNMLT00000016394.1">
    <property type="protein sequence ID" value="ENSNMLP00000014587.1"/>
    <property type="gene ID" value="ENSNMLG00000009718.1"/>
</dbReference>
<reference evidence="4" key="2">
    <citation type="submission" date="2025-09" db="UniProtKB">
        <authorList>
            <consortium name="Ensembl"/>
        </authorList>
    </citation>
    <scope>IDENTIFICATION</scope>
</reference>
<evidence type="ECO:0000313" key="5">
    <source>
        <dbReference type="Proteomes" id="UP000694523"/>
    </source>
</evidence>
<protein>
    <submittedName>
        <fullName evidence="4">Uncharacterized protein</fullName>
    </submittedName>
</protein>
<comment type="subcellular location">
    <subcellularLocation>
        <location evidence="1">Lipid droplet</location>
    </subcellularLocation>
</comment>